<feature type="compositionally biased region" description="Acidic residues" evidence="1">
    <location>
        <begin position="638"/>
        <end position="649"/>
    </location>
</feature>
<evidence type="ECO:0000256" key="1">
    <source>
        <dbReference type="SAM" id="MobiDB-lite"/>
    </source>
</evidence>
<reference evidence="2 3" key="1">
    <citation type="submission" date="2023-08" db="EMBL/GenBank/DDBJ databases">
        <title>Black Yeasts Isolated from many extreme environments.</title>
        <authorList>
            <person name="Coleine C."/>
            <person name="Stajich J.E."/>
            <person name="Selbmann L."/>
        </authorList>
    </citation>
    <scope>NUCLEOTIDE SEQUENCE [LARGE SCALE GENOMIC DNA]</scope>
    <source>
        <strain evidence="2 3">CCFEE 5885</strain>
    </source>
</reference>
<accession>A0ABR0K5V1</accession>
<protein>
    <submittedName>
        <fullName evidence="2">Uncharacterized protein</fullName>
    </submittedName>
</protein>
<name>A0ABR0K5V1_9EURO</name>
<keyword evidence="3" id="KW-1185">Reference proteome</keyword>
<feature type="region of interest" description="Disordered" evidence="1">
    <location>
        <begin position="589"/>
        <end position="680"/>
    </location>
</feature>
<feature type="region of interest" description="Disordered" evidence="1">
    <location>
        <begin position="484"/>
        <end position="508"/>
    </location>
</feature>
<dbReference type="InterPro" id="IPR021829">
    <property type="entry name" value="DUF3419"/>
</dbReference>
<dbReference type="Proteomes" id="UP001345013">
    <property type="component" value="Unassembled WGS sequence"/>
</dbReference>
<dbReference type="EMBL" id="JAVRRG010000084">
    <property type="protein sequence ID" value="KAK5087686.1"/>
    <property type="molecule type" value="Genomic_DNA"/>
</dbReference>
<proteinExistence type="predicted"/>
<dbReference type="PANTHER" id="PTHR47473">
    <property type="entry name" value="BTA1P"/>
    <property type="match status" value="1"/>
</dbReference>
<organism evidence="2 3">
    <name type="scientific">Lithohypha guttulata</name>
    <dbReference type="NCBI Taxonomy" id="1690604"/>
    <lineage>
        <taxon>Eukaryota</taxon>
        <taxon>Fungi</taxon>
        <taxon>Dikarya</taxon>
        <taxon>Ascomycota</taxon>
        <taxon>Pezizomycotina</taxon>
        <taxon>Eurotiomycetes</taxon>
        <taxon>Chaetothyriomycetidae</taxon>
        <taxon>Chaetothyriales</taxon>
        <taxon>Trichomeriaceae</taxon>
        <taxon>Lithohypha</taxon>
    </lineage>
</organism>
<gene>
    <name evidence="2" type="ORF">LTR24_006475</name>
</gene>
<dbReference type="PANTHER" id="PTHR47473:SF1">
    <property type="entry name" value="METHYLTRANSFERASE DOMAIN-CONTAINING PROTEIN"/>
    <property type="match status" value="1"/>
</dbReference>
<dbReference type="Pfam" id="PF11899">
    <property type="entry name" value="DUF3419"/>
    <property type="match status" value="1"/>
</dbReference>
<feature type="compositionally biased region" description="Low complexity" evidence="1">
    <location>
        <begin position="612"/>
        <end position="625"/>
    </location>
</feature>
<evidence type="ECO:0000313" key="3">
    <source>
        <dbReference type="Proteomes" id="UP001345013"/>
    </source>
</evidence>
<sequence>MFWRTWFDADRVNLDAGRRDYIEYRLGTIISASERNYLLGGIPYYLFVGCHIDAETVRDSKPGSPALSAVDRLARYDSALTESPYMAPREYQPTVPAIPVRSKSYESALVNLSSNLPLPASFYQHHTWRTTYSDLLPKHTQFASEYIYAFNWEDPAIDLEILKLQSDDVLVTITSAGDNILDYLSQSPVKRIHAIDLNPNQNHLLELKCACFAAGLPHDEIWKMFGEGSHPDFRSLLIHRLSPHLSSNAFQFWLSRASTFSPSGRGLYAASGGSRHAITLCRWLFRITNLSQRVKTICSVSTLAEQRDLWHGSLKRILLSWPLHMALVSTDWWCWKAAGVPPEQRQLIVTDHESTLTASQRQRMTKRQITGEAIFKFLEDTLDPVANHTLLSRDNYFYHLVLQGKYTKQCAPRWLSERAHRRLSRENANRLDGLRIHTDEFLEVIRRMRGGSVSAVIVMDSMDWLEVPDTTAVKHVKFSDRRSYRDAADRNQSRSRSKSRSTEGTDAAQTQIDAIHRVLRVGGKVLLRSAALKPWYIDLFARMEDEDEDSGQKLWRVTCMGRREHGKCIDRVNMYASCWLLVKIGEGAAPPGSPTSKIKSALKRRRTGSGGSEASSSGSEWAHASPEVLRGRKSGVGDDGDGEETETETETEKDGRRKRGVLEDMMLPDAAMGGDDGERF</sequence>
<comment type="caution">
    <text evidence="2">The sequence shown here is derived from an EMBL/GenBank/DDBJ whole genome shotgun (WGS) entry which is preliminary data.</text>
</comment>
<evidence type="ECO:0000313" key="2">
    <source>
        <dbReference type="EMBL" id="KAK5087686.1"/>
    </source>
</evidence>